<evidence type="ECO:0000256" key="1">
    <source>
        <dbReference type="SAM" id="MobiDB-lite"/>
    </source>
</evidence>
<dbReference type="Proteomes" id="UP000016922">
    <property type="component" value="Unassembled WGS sequence"/>
</dbReference>
<reference evidence="2 3" key="1">
    <citation type="journal article" date="2013" name="BMC Genomics">
        <title>Genomics-driven discovery of the pneumocandin biosynthetic gene cluster in the fungus Glarea lozoyensis.</title>
        <authorList>
            <person name="Chen L."/>
            <person name="Yue Q."/>
            <person name="Zhang X."/>
            <person name="Xiang M."/>
            <person name="Wang C."/>
            <person name="Li S."/>
            <person name="Che Y."/>
            <person name="Ortiz-Lopez F.J."/>
            <person name="Bills G.F."/>
            <person name="Liu X."/>
            <person name="An Z."/>
        </authorList>
    </citation>
    <scope>NUCLEOTIDE SEQUENCE [LARGE SCALE GENOMIC DNA]</scope>
    <source>
        <strain evidence="3">ATCC 20868 / MF5171</strain>
    </source>
</reference>
<name>S3CCS0_GLAL2</name>
<dbReference type="HOGENOM" id="CLU_1209925_0_0_1"/>
<dbReference type="AlphaFoldDB" id="S3CCS0"/>
<dbReference type="RefSeq" id="XP_008088410.1">
    <property type="nucleotide sequence ID" value="XM_008090219.1"/>
</dbReference>
<sequence>MAESSDTHSTEAQWGTPAHTSSFETFGSRGISLSPLREGSHGSRSNPSPSHHTTSEGAQLASSLARSSHSRNARSSTRNMHRNFFQQPGYQSHLHVDQPQHDNSGIYEEPYHDDDQYGDTFTAGSPNSREAIRRYSEGEQPWNPALIGDKRSWSEMTREQQSPDRRHPDKLQSEIEDLEKGMNVEDGSHRPQKKKKEGRRSGGTRAKNSRHGKRRDHDRDRRGDGSMAT</sequence>
<dbReference type="EMBL" id="KE145373">
    <property type="protein sequence ID" value="EPE24322.1"/>
    <property type="molecule type" value="Genomic_DNA"/>
</dbReference>
<accession>S3CCS0</accession>
<evidence type="ECO:0000313" key="2">
    <source>
        <dbReference type="EMBL" id="EPE24322.1"/>
    </source>
</evidence>
<organism evidence="2 3">
    <name type="scientific">Glarea lozoyensis (strain ATCC 20868 / MF5171)</name>
    <dbReference type="NCBI Taxonomy" id="1116229"/>
    <lineage>
        <taxon>Eukaryota</taxon>
        <taxon>Fungi</taxon>
        <taxon>Dikarya</taxon>
        <taxon>Ascomycota</taxon>
        <taxon>Pezizomycotina</taxon>
        <taxon>Leotiomycetes</taxon>
        <taxon>Helotiales</taxon>
        <taxon>Helotiaceae</taxon>
        <taxon>Glarea</taxon>
    </lineage>
</organism>
<proteinExistence type="predicted"/>
<protein>
    <submittedName>
        <fullName evidence="2">Uncharacterized protein</fullName>
    </submittedName>
</protein>
<dbReference type="GeneID" id="19467223"/>
<evidence type="ECO:0000313" key="3">
    <source>
        <dbReference type="Proteomes" id="UP000016922"/>
    </source>
</evidence>
<feature type="compositionally biased region" description="Basic and acidic residues" evidence="1">
    <location>
        <begin position="148"/>
        <end position="189"/>
    </location>
</feature>
<feature type="compositionally biased region" description="Polar residues" evidence="1">
    <location>
        <begin position="42"/>
        <end position="57"/>
    </location>
</feature>
<feature type="region of interest" description="Disordered" evidence="1">
    <location>
        <begin position="1"/>
        <end position="229"/>
    </location>
</feature>
<keyword evidence="3" id="KW-1185">Reference proteome</keyword>
<feature type="compositionally biased region" description="Basic and acidic residues" evidence="1">
    <location>
        <begin position="215"/>
        <end position="229"/>
    </location>
</feature>
<gene>
    <name evidence="2" type="ORF">GLAREA_08174</name>
</gene>
<feature type="compositionally biased region" description="Polar residues" evidence="1">
    <location>
        <begin position="10"/>
        <end position="25"/>
    </location>
</feature>
<dbReference type="KEGG" id="glz:GLAREA_08174"/>